<dbReference type="RefSeq" id="WP_066123140.1">
    <property type="nucleotide sequence ID" value="NZ_FKIF01000001.1"/>
</dbReference>
<gene>
    <name evidence="1" type="ORF">SAMEA3906486_00529</name>
</gene>
<protein>
    <recommendedName>
        <fullName evidence="3">3-deoxy-D-arabino-heptulosonate 7-phosphate synthase</fullName>
    </recommendedName>
</protein>
<dbReference type="Proteomes" id="UP000076848">
    <property type="component" value="Unassembled WGS sequence"/>
</dbReference>
<organism evidence="1 2">
    <name type="scientific">Bordetella ansorpii</name>
    <dbReference type="NCBI Taxonomy" id="288768"/>
    <lineage>
        <taxon>Bacteria</taxon>
        <taxon>Pseudomonadati</taxon>
        <taxon>Pseudomonadota</taxon>
        <taxon>Betaproteobacteria</taxon>
        <taxon>Burkholderiales</taxon>
        <taxon>Alcaligenaceae</taxon>
        <taxon>Bordetella</taxon>
    </lineage>
</organism>
<sequence>MPASPLLEQILRNVARRYRLPALDAAAPCPRDAHPATVIALAIERARQAHERGHPPDAALKRTFVEALGRLIQEAMRAEQGDPGVQAMALRHQYAPVREYALLAGQAEADRRAVHAVVNAIAHPAKLARLPPGPVREGLHGLQQALAESRWTGLHEAAQRLAGLPDLPEAVSRGVDRLRQAPALGHLRRQDVLAGQAEVHAYLALSARSGPRPGSEAAMAEGRASRRRGDAVEAATARAMQALAGCLGHEAGLPASYRVVTSMRVPASIPASQERAKTEWDAVLLRQAGLQGDTPLWDVCLLAEAKASADAAPTDLPRLVRGLRLLAHADAAMAYGFEAREGRVLLRGASLAALRTDPRELARQVLYCCQAPVEPAPRLLGAASRMQLLCAPPSLEVAAAMASGQPADLGLLEAIWDQLPASPHWAGVFHQYPALEQVRNLMVHPDDLRAAAAPGRIG</sequence>
<proteinExistence type="predicted"/>
<evidence type="ECO:0000313" key="2">
    <source>
        <dbReference type="Proteomes" id="UP000076848"/>
    </source>
</evidence>
<dbReference type="EMBL" id="FKIF01000001">
    <property type="protein sequence ID" value="SAI65777.1"/>
    <property type="molecule type" value="Genomic_DNA"/>
</dbReference>
<dbReference type="OrthoDB" id="9063572at2"/>
<keyword evidence="2" id="KW-1185">Reference proteome</keyword>
<name>A0A157S5U9_9BORD</name>
<evidence type="ECO:0000313" key="1">
    <source>
        <dbReference type="EMBL" id="SAI65777.1"/>
    </source>
</evidence>
<dbReference type="AlphaFoldDB" id="A0A157S5U9"/>
<accession>A0A157S5U9</accession>
<dbReference type="STRING" id="288768.SAMEA3906486_00529"/>
<evidence type="ECO:0008006" key="3">
    <source>
        <dbReference type="Google" id="ProtNLM"/>
    </source>
</evidence>
<reference evidence="1 2" key="1">
    <citation type="submission" date="2016-04" db="EMBL/GenBank/DDBJ databases">
        <authorList>
            <consortium name="Pathogen Informatics"/>
        </authorList>
    </citation>
    <scope>NUCLEOTIDE SEQUENCE [LARGE SCALE GENOMIC DNA]</scope>
    <source>
        <strain evidence="1 2">H050680373</strain>
    </source>
</reference>